<accession>A0A197JAY4</accession>
<reference evidence="1 2" key="1">
    <citation type="submission" date="2016-05" db="EMBL/GenBank/DDBJ databases">
        <title>Genome sequencing reveals origins of a unique bacterial endosymbiosis in the earliest lineages of terrestrial Fungi.</title>
        <authorList>
            <consortium name="DOE Joint Genome Institute"/>
            <person name="Uehling J."/>
            <person name="Gryganskyi A."/>
            <person name="Hameed K."/>
            <person name="Tschaplinski T."/>
            <person name="Misztal P."/>
            <person name="Wu S."/>
            <person name="Desiro A."/>
            <person name="Vande Pol N."/>
            <person name="Du Z.-Y."/>
            <person name="Zienkiewicz A."/>
            <person name="Zienkiewicz K."/>
            <person name="Morin E."/>
            <person name="Tisserant E."/>
            <person name="Splivallo R."/>
            <person name="Hainaut M."/>
            <person name="Henrissat B."/>
            <person name="Ohm R."/>
            <person name="Kuo A."/>
            <person name="Yan J."/>
            <person name="Lipzen A."/>
            <person name="Nolan M."/>
            <person name="Labutti K."/>
            <person name="Barry K."/>
            <person name="Goldstein A."/>
            <person name="Labbe J."/>
            <person name="Schadt C."/>
            <person name="Tuskan G."/>
            <person name="Grigoriev I."/>
            <person name="Martin F."/>
            <person name="Vilgalys R."/>
            <person name="Bonito G."/>
        </authorList>
    </citation>
    <scope>NUCLEOTIDE SEQUENCE [LARGE SCALE GENOMIC DNA]</scope>
    <source>
        <strain evidence="1 2">AG-77</strain>
    </source>
</reference>
<organism evidence="1 2">
    <name type="scientific">Linnemannia elongata AG-77</name>
    <dbReference type="NCBI Taxonomy" id="1314771"/>
    <lineage>
        <taxon>Eukaryota</taxon>
        <taxon>Fungi</taxon>
        <taxon>Fungi incertae sedis</taxon>
        <taxon>Mucoromycota</taxon>
        <taxon>Mortierellomycotina</taxon>
        <taxon>Mortierellomycetes</taxon>
        <taxon>Mortierellales</taxon>
        <taxon>Mortierellaceae</taxon>
        <taxon>Linnemannia</taxon>
    </lineage>
</organism>
<feature type="non-terminal residue" evidence="1">
    <location>
        <position position="1"/>
    </location>
</feature>
<dbReference type="EMBL" id="KV442198">
    <property type="protein sequence ID" value="OAQ22213.1"/>
    <property type="molecule type" value="Genomic_DNA"/>
</dbReference>
<evidence type="ECO:0000313" key="2">
    <source>
        <dbReference type="Proteomes" id="UP000078512"/>
    </source>
</evidence>
<gene>
    <name evidence="1" type="ORF">K457DRAFT_85114</name>
</gene>
<sequence length="68" mass="7679">LQNFIKRHNLQSTKLHGESGFVDQAALQAVLPILQQTIAQFAPEDVYDMDEAGLYYCLAPARTSELLW</sequence>
<dbReference type="AlphaFoldDB" id="A0A197JAY4"/>
<dbReference type="STRING" id="1314771.A0A197JAY4"/>
<name>A0A197JAY4_9FUNG</name>
<keyword evidence="2" id="KW-1185">Reference proteome</keyword>
<dbReference type="OrthoDB" id="2432347at2759"/>
<proteinExistence type="predicted"/>
<dbReference type="Proteomes" id="UP000078512">
    <property type="component" value="Unassembled WGS sequence"/>
</dbReference>
<evidence type="ECO:0000313" key="1">
    <source>
        <dbReference type="EMBL" id="OAQ22213.1"/>
    </source>
</evidence>
<protein>
    <submittedName>
        <fullName evidence="1">Uncharacterized protein</fullName>
    </submittedName>
</protein>